<name>A0A3M2RGT3_9GAMM</name>
<dbReference type="InterPro" id="IPR022478">
    <property type="entry name" value="ABC_transptr_sub-bd_PQQ"/>
</dbReference>
<reference evidence="4 5" key="1">
    <citation type="submission" date="2018-08" db="EMBL/GenBank/DDBJ databases">
        <title>Whole Genome Sequence of the Moderate Halophilic Marine Bacterium Marinobacter litoralis Sw-45.</title>
        <authorList>
            <person name="Musa H."/>
        </authorList>
    </citation>
    <scope>NUCLEOTIDE SEQUENCE [LARGE SCALE GENOMIC DNA]</scope>
    <source>
        <strain evidence="4 5">Sw-45</strain>
    </source>
</reference>
<dbReference type="PANTHER" id="PTHR30483:SF6">
    <property type="entry name" value="PERIPLASMIC BINDING PROTEIN OF ABC TRANSPORTER FOR NATURAL AMINO ACIDS"/>
    <property type="match status" value="1"/>
</dbReference>
<evidence type="ECO:0000313" key="5">
    <source>
        <dbReference type="Proteomes" id="UP000265903"/>
    </source>
</evidence>
<dbReference type="PANTHER" id="PTHR30483">
    <property type="entry name" value="LEUCINE-SPECIFIC-BINDING PROTEIN"/>
    <property type="match status" value="1"/>
</dbReference>
<evidence type="ECO:0000259" key="3">
    <source>
        <dbReference type="Pfam" id="PF13458"/>
    </source>
</evidence>
<dbReference type="Proteomes" id="UP000265903">
    <property type="component" value="Unassembled WGS sequence"/>
</dbReference>
<comment type="caution">
    <text evidence="4">The sequence shown here is derived from an EMBL/GenBank/DDBJ whole genome shotgun (WGS) entry which is preliminary data.</text>
</comment>
<gene>
    <name evidence="4" type="ORF">DOQ08_01844</name>
</gene>
<dbReference type="InterPro" id="IPR028082">
    <property type="entry name" value="Peripla_BP_I"/>
</dbReference>
<dbReference type="Gene3D" id="3.40.50.2300">
    <property type="match status" value="2"/>
</dbReference>
<keyword evidence="2" id="KW-0732">Signal</keyword>
<dbReference type="InterPro" id="IPR051010">
    <property type="entry name" value="BCAA_transport"/>
</dbReference>
<dbReference type="Pfam" id="PF13458">
    <property type="entry name" value="Peripla_BP_6"/>
    <property type="match status" value="1"/>
</dbReference>
<keyword evidence="5" id="KW-1185">Reference proteome</keyword>
<dbReference type="SUPFAM" id="SSF53822">
    <property type="entry name" value="Periplasmic binding protein-like I"/>
    <property type="match status" value="1"/>
</dbReference>
<evidence type="ECO:0000313" key="4">
    <source>
        <dbReference type="EMBL" id="RMJ04521.1"/>
    </source>
</evidence>
<dbReference type="AlphaFoldDB" id="A0A3M2RGT3"/>
<proteinExistence type="inferred from homology"/>
<dbReference type="EMBL" id="QMDL01000002">
    <property type="protein sequence ID" value="RMJ04521.1"/>
    <property type="molecule type" value="Genomic_DNA"/>
</dbReference>
<organism evidence="4 5">
    <name type="scientific">Marinobacter litoralis</name>
    <dbReference type="NCBI Taxonomy" id="187981"/>
    <lineage>
        <taxon>Bacteria</taxon>
        <taxon>Pseudomonadati</taxon>
        <taxon>Pseudomonadota</taxon>
        <taxon>Gammaproteobacteria</taxon>
        <taxon>Pseudomonadales</taxon>
        <taxon>Marinobacteraceae</taxon>
        <taxon>Marinobacter</taxon>
    </lineage>
</organism>
<evidence type="ECO:0000256" key="2">
    <source>
        <dbReference type="ARBA" id="ARBA00022729"/>
    </source>
</evidence>
<dbReference type="RefSeq" id="WP_227537561.1">
    <property type="nucleotide sequence ID" value="NZ_QMDL01000002.1"/>
</dbReference>
<dbReference type="NCBIfam" id="TIGR03863">
    <property type="entry name" value="PQQ_ABC_bind"/>
    <property type="match status" value="1"/>
</dbReference>
<protein>
    <recommendedName>
        <fullName evidence="3">Leucine-binding protein domain-containing protein</fullName>
    </recommendedName>
</protein>
<dbReference type="InterPro" id="IPR028081">
    <property type="entry name" value="Leu-bd"/>
</dbReference>
<dbReference type="CDD" id="cd06268">
    <property type="entry name" value="PBP1_ABC_transporter_LIVBP-like"/>
    <property type="match status" value="1"/>
</dbReference>
<accession>A0A3M2RGT3</accession>
<comment type="similarity">
    <text evidence="1">Belongs to the leucine-binding protein family.</text>
</comment>
<evidence type="ECO:0000256" key="1">
    <source>
        <dbReference type="ARBA" id="ARBA00010062"/>
    </source>
</evidence>
<feature type="domain" description="Leucine-binding protein" evidence="3">
    <location>
        <begin position="57"/>
        <end position="209"/>
    </location>
</feature>
<sequence length="395" mass="43847">MTLSIRQTLMTAVTRCTLIGALATATPAFALDIRIGYLQFVPDQGPVLSNVIPEPEDAGLRGTELALADNNTSGKFLGQNYLLETRVTDSEETALAAFTELQDAGIDLIITRIPGQTLRKVVESADDKTLLFNAGARDNALRTASCHANLLHTIPSHAMLTDALGQWLKQRRWQELFLITGPTPEDKAWAEAFRRTSKRFGLDIVEDKPWTFDADLRRTASKELPLFTQGDDYDAVVVADVRGDFGEYVPFNTWLPRPVVGTQGMTPVAWHRVVESWGAAQLQNRFRELSGRNMNSEDYAAWAAVRAIGTAVTAISKADAPAIRDFLFSDKFDLAGFKGRKLTFRDWNGQLRQPIPLVHPRGLVAQAPFEGFLHPESEMDTLGYDKPESKCRINN</sequence>